<evidence type="ECO:0000313" key="2">
    <source>
        <dbReference type="Proteomes" id="UP000242254"/>
    </source>
</evidence>
<protein>
    <submittedName>
        <fullName evidence="1">Uncharacterized protein</fullName>
    </submittedName>
</protein>
<dbReference type="RefSeq" id="XP_023462515.1">
    <property type="nucleotide sequence ID" value="XM_023612021.1"/>
</dbReference>
<gene>
    <name evidence="1" type="ORF">RHIMIDRAFT_267745</name>
</gene>
<dbReference type="GeneID" id="35443010"/>
<name>A0A2G4SJ57_RHIZD</name>
<dbReference type="Proteomes" id="UP000242254">
    <property type="component" value="Unassembled WGS sequence"/>
</dbReference>
<organism evidence="1 2">
    <name type="scientific">Rhizopus microsporus ATCC 52813</name>
    <dbReference type="NCBI Taxonomy" id="1340429"/>
    <lineage>
        <taxon>Eukaryota</taxon>
        <taxon>Fungi</taxon>
        <taxon>Fungi incertae sedis</taxon>
        <taxon>Mucoromycota</taxon>
        <taxon>Mucoromycotina</taxon>
        <taxon>Mucoromycetes</taxon>
        <taxon>Mucorales</taxon>
        <taxon>Mucorineae</taxon>
        <taxon>Rhizopodaceae</taxon>
        <taxon>Rhizopus</taxon>
    </lineage>
</organism>
<dbReference type="AlphaFoldDB" id="A0A2G4SJ57"/>
<keyword evidence="2" id="KW-1185">Reference proteome</keyword>
<accession>A0A2G4SJ57</accession>
<proteinExistence type="predicted"/>
<sequence length="51" mass="6035">MSATNEYCFGATTYSKKKKKKQKKKTNQTGHYFSMLDHPKMLLLLWLCLYS</sequence>
<evidence type="ECO:0000313" key="1">
    <source>
        <dbReference type="EMBL" id="PHZ08807.1"/>
    </source>
</evidence>
<reference evidence="1 2" key="1">
    <citation type="journal article" date="2016" name="Proc. Natl. Acad. Sci. U.S.A.">
        <title>Lipid metabolic changes in an early divergent fungus govern the establishment of a mutualistic symbiosis with endobacteria.</title>
        <authorList>
            <person name="Lastovetsky O.A."/>
            <person name="Gaspar M.L."/>
            <person name="Mondo S.J."/>
            <person name="LaButti K.M."/>
            <person name="Sandor L."/>
            <person name="Grigoriev I.V."/>
            <person name="Henry S.A."/>
            <person name="Pawlowska T.E."/>
        </authorList>
    </citation>
    <scope>NUCLEOTIDE SEQUENCE [LARGE SCALE GENOMIC DNA]</scope>
    <source>
        <strain evidence="1 2">ATCC 52813</strain>
    </source>
</reference>
<dbReference type="EMBL" id="KZ303862">
    <property type="protein sequence ID" value="PHZ08807.1"/>
    <property type="molecule type" value="Genomic_DNA"/>
</dbReference>